<proteinExistence type="predicted"/>
<reference evidence="2 5" key="2">
    <citation type="submission" date="2020-07" db="EMBL/GenBank/DDBJ databases">
        <title>Sequencing the genomes of 1000 actinobacteria strains.</title>
        <authorList>
            <person name="Klenk H.-P."/>
        </authorList>
    </citation>
    <scope>NUCLEOTIDE SEQUENCE [LARGE SCALE GENOMIC DNA]</scope>
    <source>
        <strain evidence="2 5">DSM 45117</strain>
    </source>
</reference>
<accession>A0A1I2M4U7</accession>
<dbReference type="OrthoDB" id="555447at2"/>
<keyword evidence="3" id="KW-0808">Transferase</keyword>
<dbReference type="Proteomes" id="UP000533017">
    <property type="component" value="Unassembled WGS sequence"/>
</dbReference>
<dbReference type="Proteomes" id="UP000199052">
    <property type="component" value="Unassembled WGS sequence"/>
</dbReference>
<evidence type="ECO:0000313" key="3">
    <source>
        <dbReference type="EMBL" id="SFF86495.1"/>
    </source>
</evidence>
<dbReference type="GO" id="GO:0016758">
    <property type="term" value="F:hexosyltransferase activity"/>
    <property type="evidence" value="ECO:0007669"/>
    <property type="project" value="InterPro"/>
</dbReference>
<gene>
    <name evidence="2" type="ORF">FHR37_000438</name>
    <name evidence="3" type="ORF">SAMN05421678_102449</name>
</gene>
<reference evidence="3 4" key="1">
    <citation type="submission" date="2016-10" db="EMBL/GenBank/DDBJ databases">
        <authorList>
            <person name="de Groot N.N."/>
        </authorList>
    </citation>
    <scope>NUCLEOTIDE SEQUENCE [LARGE SCALE GENOMIC DNA]</scope>
    <source>
        <strain evidence="3 4">CPCC 202808</strain>
    </source>
</reference>
<organism evidence="3 4">
    <name type="scientific">Actinopolymorpha cephalotaxi</name>
    <dbReference type="NCBI Taxonomy" id="504797"/>
    <lineage>
        <taxon>Bacteria</taxon>
        <taxon>Bacillati</taxon>
        <taxon>Actinomycetota</taxon>
        <taxon>Actinomycetes</taxon>
        <taxon>Propionibacteriales</taxon>
        <taxon>Actinopolymorphaceae</taxon>
        <taxon>Actinopolymorpha</taxon>
    </lineage>
</organism>
<dbReference type="Gene3D" id="3.40.50.2000">
    <property type="entry name" value="Glycogen Phosphorylase B"/>
    <property type="match status" value="1"/>
</dbReference>
<dbReference type="AlphaFoldDB" id="A0A1I2M4U7"/>
<evidence type="ECO:0000259" key="1">
    <source>
        <dbReference type="Pfam" id="PF04101"/>
    </source>
</evidence>
<evidence type="ECO:0000313" key="4">
    <source>
        <dbReference type="Proteomes" id="UP000199052"/>
    </source>
</evidence>
<dbReference type="EMBL" id="FOOI01000002">
    <property type="protein sequence ID" value="SFF86495.1"/>
    <property type="molecule type" value="Genomic_DNA"/>
</dbReference>
<protein>
    <submittedName>
        <fullName evidence="3">UDP-N-acetylglucosamine transferase subunit ALG13</fullName>
    </submittedName>
</protein>
<sequence length="167" mass="19072">MRVLTMVGTDHHPFHRLVRWVDEWSRRFPADDCMIQYGTSMPPRHARGLAYVEPGELNTWMDQAQVLVCHGGPTTIVEARRLGRRPIVVPRRARWGEHVDDHQYLFTNRLAQTGQVLTATTQHEFEILLDAALADPAMVRRGDTDDERQTEATVQRFGSLVAGLFQA</sequence>
<feature type="domain" description="Glycosyl transferase family 28 C-terminal" evidence="1">
    <location>
        <begin position="58"/>
        <end position="124"/>
    </location>
</feature>
<dbReference type="EMBL" id="JACBZA010000001">
    <property type="protein sequence ID" value="NYH81587.1"/>
    <property type="molecule type" value="Genomic_DNA"/>
</dbReference>
<dbReference type="STRING" id="504797.SAMN05421678_102449"/>
<evidence type="ECO:0000313" key="2">
    <source>
        <dbReference type="EMBL" id="NYH81587.1"/>
    </source>
</evidence>
<name>A0A1I2M4U7_9ACTN</name>
<dbReference type="SUPFAM" id="SSF53756">
    <property type="entry name" value="UDP-Glycosyltransferase/glycogen phosphorylase"/>
    <property type="match status" value="1"/>
</dbReference>
<dbReference type="InterPro" id="IPR007235">
    <property type="entry name" value="Glyco_trans_28_C"/>
</dbReference>
<keyword evidence="5" id="KW-1185">Reference proteome</keyword>
<evidence type="ECO:0000313" key="5">
    <source>
        <dbReference type="Proteomes" id="UP000533017"/>
    </source>
</evidence>
<dbReference type="Pfam" id="PF04101">
    <property type="entry name" value="Glyco_tran_28_C"/>
    <property type="match status" value="1"/>
</dbReference>
<dbReference type="RefSeq" id="WP_092881615.1">
    <property type="nucleotide sequence ID" value="NZ_FOOI01000002.1"/>
</dbReference>